<dbReference type="InterPro" id="IPR036400">
    <property type="entry name" value="Cyt_B5-like_heme/steroid_sf"/>
</dbReference>
<dbReference type="Pfam" id="PF00173">
    <property type="entry name" value="Cyt-b5"/>
    <property type="match status" value="1"/>
</dbReference>
<dbReference type="GO" id="GO:0020037">
    <property type="term" value="F:heme binding"/>
    <property type="evidence" value="ECO:0007669"/>
    <property type="project" value="InterPro"/>
</dbReference>
<dbReference type="PANTHER" id="PTHR47944">
    <property type="entry name" value="CYTOCHROME P450 98A9"/>
    <property type="match status" value="1"/>
</dbReference>
<reference evidence="12 13" key="1">
    <citation type="submission" date="2018-04" db="EMBL/GenBank/DDBJ databases">
        <authorList>
            <person name="Vogel A."/>
        </authorList>
    </citation>
    <scope>NUCLEOTIDE SEQUENCE [LARGE SCALE GENOMIC DNA]</scope>
</reference>
<evidence type="ECO:0000256" key="7">
    <source>
        <dbReference type="ARBA" id="ARBA00023033"/>
    </source>
</evidence>
<feature type="domain" description="Cytochrome b5 heme-binding" evidence="11">
    <location>
        <begin position="526"/>
        <end position="601"/>
    </location>
</feature>
<keyword evidence="10" id="KW-0472">Membrane</keyword>
<dbReference type="PRINTS" id="PR00463">
    <property type="entry name" value="EP450I"/>
</dbReference>
<proteinExistence type="inferred from homology"/>
<dbReference type="OrthoDB" id="2789670at2759"/>
<evidence type="ECO:0000313" key="12">
    <source>
        <dbReference type="EMBL" id="VFR01336.1"/>
    </source>
</evidence>
<evidence type="ECO:0000256" key="8">
    <source>
        <dbReference type="PIRSR" id="PIRSR602401-1"/>
    </source>
</evidence>
<evidence type="ECO:0000256" key="5">
    <source>
        <dbReference type="ARBA" id="ARBA00023002"/>
    </source>
</evidence>
<dbReference type="Pfam" id="PF00067">
    <property type="entry name" value="p450"/>
    <property type="match status" value="1"/>
</dbReference>
<evidence type="ECO:0000256" key="4">
    <source>
        <dbReference type="ARBA" id="ARBA00022723"/>
    </source>
</evidence>
<feature type="transmembrane region" description="Helical" evidence="10">
    <location>
        <begin position="638"/>
        <end position="659"/>
    </location>
</feature>
<keyword evidence="4 8" id="KW-0479">Metal-binding</keyword>
<keyword evidence="7 9" id="KW-0503">Monooxygenase</keyword>
<feature type="transmembrane region" description="Helical" evidence="10">
    <location>
        <begin position="485"/>
        <end position="505"/>
    </location>
</feature>
<gene>
    <name evidence="12" type="ORF">CCAM_LOCUS43111</name>
</gene>
<feature type="binding site" description="axial binding residue" evidence="8">
    <location>
        <position position="484"/>
    </location>
    <ligand>
        <name>heme</name>
        <dbReference type="ChEBI" id="CHEBI:30413"/>
    </ligand>
    <ligandPart>
        <name>Fe</name>
        <dbReference type="ChEBI" id="CHEBI:18248"/>
    </ligandPart>
</feature>
<evidence type="ECO:0000256" key="9">
    <source>
        <dbReference type="RuleBase" id="RU000461"/>
    </source>
</evidence>
<keyword evidence="10" id="KW-0812">Transmembrane</keyword>
<dbReference type="Proteomes" id="UP000595140">
    <property type="component" value="Unassembled WGS sequence"/>
</dbReference>
<dbReference type="GO" id="GO:0016705">
    <property type="term" value="F:oxidoreductase activity, acting on paired donors, with incorporation or reduction of molecular oxygen"/>
    <property type="evidence" value="ECO:0007669"/>
    <property type="project" value="InterPro"/>
</dbReference>
<evidence type="ECO:0000259" key="11">
    <source>
        <dbReference type="PROSITE" id="PS50255"/>
    </source>
</evidence>
<organism evidence="12 13">
    <name type="scientific">Cuscuta campestris</name>
    <dbReference type="NCBI Taxonomy" id="132261"/>
    <lineage>
        <taxon>Eukaryota</taxon>
        <taxon>Viridiplantae</taxon>
        <taxon>Streptophyta</taxon>
        <taxon>Embryophyta</taxon>
        <taxon>Tracheophyta</taxon>
        <taxon>Spermatophyta</taxon>
        <taxon>Magnoliopsida</taxon>
        <taxon>eudicotyledons</taxon>
        <taxon>Gunneridae</taxon>
        <taxon>Pentapetalae</taxon>
        <taxon>asterids</taxon>
        <taxon>lamiids</taxon>
        <taxon>Solanales</taxon>
        <taxon>Convolvulaceae</taxon>
        <taxon>Cuscuteae</taxon>
        <taxon>Cuscuta</taxon>
        <taxon>Cuscuta subgen. Grammica</taxon>
        <taxon>Cuscuta sect. Cleistogrammica</taxon>
    </lineage>
</organism>
<keyword evidence="6 8" id="KW-0408">Iron</keyword>
<accession>A0A484NJ38</accession>
<dbReference type="Gene3D" id="3.10.120.10">
    <property type="entry name" value="Cytochrome b5-like heme/steroid binding domain"/>
    <property type="match status" value="1"/>
</dbReference>
<keyword evidence="13" id="KW-1185">Reference proteome</keyword>
<name>A0A484NJ38_9ASTE</name>
<dbReference type="PANTHER" id="PTHR47944:SF4">
    <property type="entry name" value="OS09G0441700 PROTEIN"/>
    <property type="match status" value="1"/>
</dbReference>
<evidence type="ECO:0000313" key="13">
    <source>
        <dbReference type="Proteomes" id="UP000595140"/>
    </source>
</evidence>
<dbReference type="Gene3D" id="1.10.630.10">
    <property type="entry name" value="Cytochrome P450"/>
    <property type="match status" value="1"/>
</dbReference>
<dbReference type="PROSITE" id="PS00086">
    <property type="entry name" value="CYTOCHROME_P450"/>
    <property type="match status" value="1"/>
</dbReference>
<comment type="similarity">
    <text evidence="2 9">Belongs to the cytochrome P450 family.</text>
</comment>
<feature type="transmembrane region" description="Helical" evidence="10">
    <location>
        <begin position="6"/>
        <end position="26"/>
    </location>
</feature>
<dbReference type="InterPro" id="IPR036396">
    <property type="entry name" value="Cyt_P450_sf"/>
</dbReference>
<keyword evidence="10" id="KW-1133">Transmembrane helix</keyword>
<dbReference type="PROSITE" id="PS50255">
    <property type="entry name" value="CYTOCHROME_B5_2"/>
    <property type="match status" value="1"/>
</dbReference>
<evidence type="ECO:0000256" key="10">
    <source>
        <dbReference type="SAM" id="Phobius"/>
    </source>
</evidence>
<dbReference type="AlphaFoldDB" id="A0A484NJ38"/>
<sequence length="692" mass="78264">MKASSSGTIPVLVITASIIVIVLSCLRMRKTRRGRRERPPLPPGPKGWPVVGSLLEMMKAGRRGTMTPSRWILKLMGEMGTEMACVRLGNTHVIAVTSPELATEFLRKQDECFSSRPTFTSLKLTTGGFKTVFSMPPHANWKRMRRILASHVLSPATHDWLHDKRADEANHLIRFLYHHYHTTSGSPVNVRAVARQYCGNVIRRLTLGKRSFNNDVNNDNDNLWGPQEEEHVEAFFTLLKYTFAFGIADYIPWLAPLDIDGHISILTKAVHTARKYIHPEIDERILMWKNGNRTVKEDMADVLITLVDEVDGSPLLTHHEIKDLIFEMMIATMDNPSNAFEWALAEMLMNGRGEMLEKAREELDRVVGRERLVEESDLPRLNYVKACIREAFRLHPIAPFNVPHASTSYAVVGGYFIPKGSVILVSRYGLGRNPRVFEDPLKFMPERHLVNNGNDHNDDGEEEMVKLVDPECRILSFGTGRRGCVGVRLGTVITTMLFARLLQAFTWTAPLPVSLTECLEMGSDPKKVYGFEEVAKHDQTNDCWVIIHGKVYDVSPFMEDHAGSEVLLATTRKDASKNFEQVGHSEDARNMMGKYYIGEIDYMSTVPSKRLYTGSPRRPQAQDGINSHYKNPDFVIKALQFLLVPLLILASAFLVRRSLHQGEKSRRLRNISTSCRSNNTSVIAEANISLMQ</sequence>
<dbReference type="InterPro" id="IPR001128">
    <property type="entry name" value="Cyt_P450"/>
</dbReference>
<keyword evidence="3 8" id="KW-0349">Heme</keyword>
<comment type="cofactor">
    <cofactor evidence="1 8">
        <name>heme</name>
        <dbReference type="ChEBI" id="CHEBI:30413"/>
    </cofactor>
</comment>
<dbReference type="InterPro" id="IPR017972">
    <property type="entry name" value="Cyt_P450_CS"/>
</dbReference>
<evidence type="ECO:0000256" key="6">
    <source>
        <dbReference type="ARBA" id="ARBA00023004"/>
    </source>
</evidence>
<dbReference type="SUPFAM" id="SSF48264">
    <property type="entry name" value="Cytochrome P450"/>
    <property type="match status" value="1"/>
</dbReference>
<dbReference type="PROSITE" id="PS51257">
    <property type="entry name" value="PROKAR_LIPOPROTEIN"/>
    <property type="match status" value="1"/>
</dbReference>
<evidence type="ECO:0000256" key="1">
    <source>
        <dbReference type="ARBA" id="ARBA00001971"/>
    </source>
</evidence>
<dbReference type="GO" id="GO:0044550">
    <property type="term" value="P:secondary metabolite biosynthetic process"/>
    <property type="evidence" value="ECO:0007669"/>
    <property type="project" value="UniProtKB-ARBA"/>
</dbReference>
<protein>
    <recommendedName>
        <fullName evidence="11">Cytochrome b5 heme-binding domain-containing protein</fullName>
    </recommendedName>
</protein>
<evidence type="ECO:0000256" key="2">
    <source>
        <dbReference type="ARBA" id="ARBA00010617"/>
    </source>
</evidence>
<dbReference type="SUPFAM" id="SSF55856">
    <property type="entry name" value="Cytochrome b5-like heme/steroid binding domain"/>
    <property type="match status" value="1"/>
</dbReference>
<dbReference type="GO" id="GO:0004497">
    <property type="term" value="F:monooxygenase activity"/>
    <property type="evidence" value="ECO:0007669"/>
    <property type="project" value="UniProtKB-KW"/>
</dbReference>
<dbReference type="SMART" id="SM01117">
    <property type="entry name" value="Cyt-b5"/>
    <property type="match status" value="1"/>
</dbReference>
<dbReference type="GO" id="GO:0005506">
    <property type="term" value="F:iron ion binding"/>
    <property type="evidence" value="ECO:0007669"/>
    <property type="project" value="InterPro"/>
</dbReference>
<dbReference type="InterPro" id="IPR001199">
    <property type="entry name" value="Cyt_B5-like_heme/steroid-bd"/>
</dbReference>
<dbReference type="InterPro" id="IPR002401">
    <property type="entry name" value="Cyt_P450_E_grp-I"/>
</dbReference>
<evidence type="ECO:0000256" key="3">
    <source>
        <dbReference type="ARBA" id="ARBA00022617"/>
    </source>
</evidence>
<keyword evidence="5 9" id="KW-0560">Oxidoreductase</keyword>
<dbReference type="EMBL" id="OOIL02006764">
    <property type="protein sequence ID" value="VFR01336.1"/>
    <property type="molecule type" value="Genomic_DNA"/>
</dbReference>